<keyword evidence="10 11" id="KW-0998">Cell outer membrane</keyword>
<evidence type="ECO:0000313" key="15">
    <source>
        <dbReference type="Proteomes" id="UP000306791"/>
    </source>
</evidence>
<dbReference type="Gene3D" id="2.40.170.20">
    <property type="entry name" value="TonB-dependent receptor, beta-barrel domain"/>
    <property type="match status" value="1"/>
</dbReference>
<feature type="chain" id="PRO_5047075311" description="TonB-dependent receptor-like beta-barrel domain-containing protein" evidence="12">
    <location>
        <begin position="25"/>
        <end position="672"/>
    </location>
</feature>
<dbReference type="PANTHER" id="PTHR32552:SF81">
    <property type="entry name" value="TONB-DEPENDENT OUTER MEMBRANE RECEPTOR"/>
    <property type="match status" value="1"/>
</dbReference>
<evidence type="ECO:0000313" key="14">
    <source>
        <dbReference type="EMBL" id="TLM79557.1"/>
    </source>
</evidence>
<keyword evidence="12" id="KW-0732">Signal</keyword>
<evidence type="ECO:0000256" key="12">
    <source>
        <dbReference type="SAM" id="SignalP"/>
    </source>
</evidence>
<dbReference type="RefSeq" id="WP_138233965.1">
    <property type="nucleotide sequence ID" value="NZ_CP185860.1"/>
</dbReference>
<keyword evidence="8" id="KW-0798">TonB box</keyword>
<dbReference type="Proteomes" id="UP000306791">
    <property type="component" value="Unassembled WGS sequence"/>
</dbReference>
<dbReference type="InterPro" id="IPR036942">
    <property type="entry name" value="Beta-barrel_TonB_sf"/>
</dbReference>
<keyword evidence="15" id="KW-1185">Reference proteome</keyword>
<keyword evidence="4" id="KW-0410">Iron transport</keyword>
<evidence type="ECO:0000259" key="13">
    <source>
        <dbReference type="Pfam" id="PF00593"/>
    </source>
</evidence>
<protein>
    <recommendedName>
        <fullName evidence="13">TonB-dependent receptor-like beta-barrel domain-containing protein</fullName>
    </recommendedName>
</protein>
<evidence type="ECO:0000256" key="4">
    <source>
        <dbReference type="ARBA" id="ARBA00022496"/>
    </source>
</evidence>
<proteinExistence type="inferred from homology"/>
<dbReference type="InterPro" id="IPR000531">
    <property type="entry name" value="Beta-barrel_TonB"/>
</dbReference>
<name>A0ABY2ULY4_9GAMM</name>
<comment type="similarity">
    <text evidence="11">Belongs to the TonB-dependent receptor family.</text>
</comment>
<evidence type="ECO:0000256" key="3">
    <source>
        <dbReference type="ARBA" id="ARBA00022452"/>
    </source>
</evidence>
<accession>A0ABY2ULY4</accession>
<evidence type="ECO:0000256" key="7">
    <source>
        <dbReference type="ARBA" id="ARBA00023065"/>
    </source>
</evidence>
<evidence type="ECO:0000256" key="9">
    <source>
        <dbReference type="ARBA" id="ARBA00023136"/>
    </source>
</evidence>
<gene>
    <name evidence="14" type="ORF">FDY93_01385</name>
</gene>
<dbReference type="SUPFAM" id="SSF56935">
    <property type="entry name" value="Porins"/>
    <property type="match status" value="1"/>
</dbReference>
<dbReference type="EMBL" id="VANI01000002">
    <property type="protein sequence ID" value="TLM79557.1"/>
    <property type="molecule type" value="Genomic_DNA"/>
</dbReference>
<keyword evidence="2 11" id="KW-0813">Transport</keyword>
<comment type="subcellular location">
    <subcellularLocation>
        <location evidence="1 11">Cell outer membrane</location>
        <topology evidence="1 11">Multi-pass membrane protein</topology>
    </subcellularLocation>
</comment>
<evidence type="ECO:0000256" key="8">
    <source>
        <dbReference type="ARBA" id="ARBA00023077"/>
    </source>
</evidence>
<keyword evidence="9 11" id="KW-0472">Membrane</keyword>
<keyword evidence="3 11" id="KW-1134">Transmembrane beta strand</keyword>
<evidence type="ECO:0000256" key="1">
    <source>
        <dbReference type="ARBA" id="ARBA00004571"/>
    </source>
</evidence>
<evidence type="ECO:0000256" key="5">
    <source>
        <dbReference type="ARBA" id="ARBA00022692"/>
    </source>
</evidence>
<sequence length="672" mass="73922">MKVRRLCAWLVVIIQFPGAGVALAQEDDRGALEQVEVSARAETEAVQAQRTRGVVALHPAQLAGGSLGALEARAANVAVEESSVKTRLVIRGMSSIDTGLRDPVGYVLDGVSLPLGVTQAPYRLNVETIQVEKGAAQNQRSGNAPAGSIRIESRLPSDALAAGTGYSHLWREGAAGREPSRALQVSAGGPVSEPMALAVALRHEDGNPPFDNLMAARKPQWRAERDTAHVAWSYRTDSQTDIRVDSHWEQWERGRATMRYLEGPLATERFSVNYNTKTRDEQKKTVHSLRLERDIGGLQLASTTGVTGYRQDFVMDLDAGPMNTPPTLSSLEDRMVSQEFQLMSDREDSAWAWSLGAYLSREDTDVDMTIGLQRLRRQTSLENENAAALARVDFFPLDSLELGVGVRIERNRQSGRQQLTGLFNGVDGGYSMDEMHTATLPGLSAAYSWSEKESVYASYYRGYLPGGYNYAAASSPETFSYGPEKNHSAEAGYHGTLWGGRADHSIALFYTRFRNKQLVDFLPGALQTISNTGVADIRGLEYSLNAPLSDHLTLQANVGYQHSELDGGRMTYTPEHTSSLLLDYRYSAAWAAEISAHHSSGFYFDRQNTLEQPEYTAVNLRLRYALGDIHGVVSIGNLFDEVIYSRALRTAAGVLVEDSRPRTLAFTIGYRI</sequence>
<feature type="signal peptide" evidence="12">
    <location>
        <begin position="1"/>
        <end position="24"/>
    </location>
</feature>
<keyword evidence="6" id="KW-0408">Iron</keyword>
<keyword evidence="5 11" id="KW-0812">Transmembrane</keyword>
<comment type="caution">
    <text evidence="14">The sequence shown here is derived from an EMBL/GenBank/DDBJ whole genome shotgun (WGS) entry which is preliminary data.</text>
</comment>
<reference evidence="14 15" key="1">
    <citation type="submission" date="2019-05" db="EMBL/GenBank/DDBJ databases">
        <title>Microbulbifer harenosus sp. nov., an alginate-degrading bacterium isolated from coastal sand.</title>
        <authorList>
            <person name="Huang H."/>
            <person name="Mo K."/>
            <person name="Bao S."/>
        </authorList>
    </citation>
    <scope>NUCLEOTIDE SEQUENCE [LARGE SCALE GENOMIC DNA]</scope>
    <source>
        <strain evidence="14 15">HB161719</strain>
    </source>
</reference>
<evidence type="ECO:0000256" key="6">
    <source>
        <dbReference type="ARBA" id="ARBA00023004"/>
    </source>
</evidence>
<feature type="domain" description="TonB-dependent receptor-like beta-barrel" evidence="13">
    <location>
        <begin position="239"/>
        <end position="626"/>
    </location>
</feature>
<dbReference type="Pfam" id="PF00593">
    <property type="entry name" value="TonB_dep_Rec_b-barrel"/>
    <property type="match status" value="1"/>
</dbReference>
<evidence type="ECO:0000256" key="2">
    <source>
        <dbReference type="ARBA" id="ARBA00022448"/>
    </source>
</evidence>
<keyword evidence="7" id="KW-0406">Ion transport</keyword>
<dbReference type="PANTHER" id="PTHR32552">
    <property type="entry name" value="FERRICHROME IRON RECEPTOR-RELATED"/>
    <property type="match status" value="1"/>
</dbReference>
<dbReference type="InterPro" id="IPR039426">
    <property type="entry name" value="TonB-dep_rcpt-like"/>
</dbReference>
<evidence type="ECO:0000256" key="10">
    <source>
        <dbReference type="ARBA" id="ARBA00023237"/>
    </source>
</evidence>
<organism evidence="14 15">
    <name type="scientific">Microbulbifer harenosus</name>
    <dbReference type="NCBI Taxonomy" id="2576840"/>
    <lineage>
        <taxon>Bacteria</taxon>
        <taxon>Pseudomonadati</taxon>
        <taxon>Pseudomonadota</taxon>
        <taxon>Gammaproteobacteria</taxon>
        <taxon>Cellvibrionales</taxon>
        <taxon>Microbulbiferaceae</taxon>
        <taxon>Microbulbifer</taxon>
    </lineage>
</organism>
<dbReference type="PROSITE" id="PS52016">
    <property type="entry name" value="TONB_DEPENDENT_REC_3"/>
    <property type="match status" value="1"/>
</dbReference>
<evidence type="ECO:0000256" key="11">
    <source>
        <dbReference type="PROSITE-ProRule" id="PRU01360"/>
    </source>
</evidence>